<dbReference type="CDD" id="cd13530">
    <property type="entry name" value="PBP2_peptides_like"/>
    <property type="match status" value="1"/>
</dbReference>
<dbReference type="eggNOG" id="COG0765">
    <property type="taxonomic scope" value="Bacteria"/>
</dbReference>
<dbReference type="CDD" id="cd06261">
    <property type="entry name" value="TM_PBP2"/>
    <property type="match status" value="1"/>
</dbReference>
<feature type="domain" description="ABC transmembrane type-1" evidence="13">
    <location>
        <begin position="492"/>
        <end position="679"/>
    </location>
</feature>
<dbReference type="InterPro" id="IPR018313">
    <property type="entry name" value="SBP_3_CS"/>
</dbReference>
<evidence type="ECO:0000256" key="12">
    <source>
        <dbReference type="SAM" id="MobiDB-lite"/>
    </source>
</evidence>
<keyword evidence="6 11" id="KW-0812">Transmembrane</keyword>
<gene>
    <name evidence="14" type="ORF">HMPREF1316_2435</name>
</gene>
<dbReference type="SUPFAM" id="SSF53850">
    <property type="entry name" value="Periplasmic binding protein-like II"/>
    <property type="match status" value="1"/>
</dbReference>
<dbReference type="SMART" id="SM00062">
    <property type="entry name" value="PBPb"/>
    <property type="match status" value="1"/>
</dbReference>
<keyword evidence="15" id="KW-1185">Reference proteome</keyword>
<dbReference type="PANTHER" id="PTHR30614">
    <property type="entry name" value="MEMBRANE COMPONENT OF AMINO ACID ABC TRANSPORTER"/>
    <property type="match status" value="1"/>
</dbReference>
<name>U2VCL1_9ACTN</name>
<comment type="caution">
    <text evidence="14">The sequence shown here is derived from an EMBL/GenBank/DDBJ whole genome shotgun (WGS) entry which is preliminary data.</text>
</comment>
<comment type="similarity">
    <text evidence="3">Belongs to the bacterial solute-binding protein 3 family.</text>
</comment>
<evidence type="ECO:0000313" key="15">
    <source>
        <dbReference type="Proteomes" id="UP000016638"/>
    </source>
</evidence>
<dbReference type="NCBIfam" id="TIGR01726">
    <property type="entry name" value="HEQRo_perm_3TM"/>
    <property type="match status" value="1"/>
</dbReference>
<dbReference type="Gene3D" id="3.40.190.10">
    <property type="entry name" value="Periplasmic binding protein-like II"/>
    <property type="match status" value="2"/>
</dbReference>
<dbReference type="InterPro" id="IPR000515">
    <property type="entry name" value="MetI-like"/>
</dbReference>
<dbReference type="InterPro" id="IPR035906">
    <property type="entry name" value="MetI-like_sf"/>
</dbReference>
<dbReference type="AlphaFoldDB" id="U2VCL1"/>
<keyword evidence="7" id="KW-0732">Signal</keyword>
<dbReference type="SUPFAM" id="SSF161098">
    <property type="entry name" value="MetI-like"/>
    <property type="match status" value="1"/>
</dbReference>
<dbReference type="Proteomes" id="UP000016638">
    <property type="component" value="Unassembled WGS sequence"/>
</dbReference>
<keyword evidence="5" id="KW-1003">Cell membrane</keyword>
<sequence>MQTAHGTHGRAHRKTGHPILAMALALVVAALVSFLAGCGVRQDDQGASGAQAPAYTTVTPGTLTVVSDLANPPFDYMDDAAAPAGYEVELMQALAAKMGLTCEYLPPQKFDSIIPMIRQGGKADVGASNLTITDERLQEVDFTNPYIDSNLGIVTPAGTSDAVARDYQSLNVPSATIAVQSGTTADQWARENLPNAQIVALDDAIAALTGVQSGLYTATIADLPVMRYECMNSFTDLRIALQVPTGEQFGLVVSKDNPSLTEALNDALQQCRDDGTIDALDKKWFGGASSSDVATLSTGDDAIDSSGAGSITVGKATARPNEEGGDSIIGGIDTRLTWEGTVHVADGVSSVTLQLPEGSSLEHASTRVTVLSGLDRLEVPTTVSVEGSTLTVTFDTPVQDGSLLRIEATNMRFPSGGGDFAVSGGYETAMGLAGVIPASPSIHTIAITPLQATVTWLDDQAWVAAWNSVPFLGTFLKPQILVTSFARLFPGWLLCLVLVLCAYPCAILLGLVFALMRISRHAVLRGLSSLYVNVLRGTPFFLQIYLMFFGLPMMGVNIDNVVLGVIVVAINSSAYQAEIYRAGIQSIPDGQYEAASSLGMSPLQTMVWVILPQTIRRVIPTVTSDFITSYKDTSLLSSVGVMELMMFAKNISNTTGNITPYIAAAIYYLIVTLPLIKLVSSVERRMATAERGGGDRPAVEEGASAPSDAGTATGVDAGAAAESDRARASAGRPSALRSLLAPLGPHVVTDGGTNDAL</sequence>
<keyword evidence="8" id="KW-0029">Amino-acid transport</keyword>
<dbReference type="Pfam" id="PF00528">
    <property type="entry name" value="BPD_transp_1"/>
    <property type="match status" value="1"/>
</dbReference>
<dbReference type="PROSITE" id="PS50928">
    <property type="entry name" value="ABC_TM1"/>
    <property type="match status" value="1"/>
</dbReference>
<dbReference type="EMBL" id="AWEZ01000013">
    <property type="protein sequence ID" value="ERL10301.1"/>
    <property type="molecule type" value="Genomic_DNA"/>
</dbReference>
<dbReference type="InterPro" id="IPR001638">
    <property type="entry name" value="Solute-binding_3/MltF_N"/>
</dbReference>
<evidence type="ECO:0000256" key="9">
    <source>
        <dbReference type="ARBA" id="ARBA00022989"/>
    </source>
</evidence>
<comment type="subcellular location">
    <subcellularLocation>
        <location evidence="1 11">Cell membrane</location>
        <topology evidence="1 11">Multi-pass membrane protein</topology>
    </subcellularLocation>
</comment>
<dbReference type="PANTHER" id="PTHR30614:SF20">
    <property type="entry name" value="GLUTAMINE TRANSPORT SYSTEM PERMEASE PROTEIN GLNP"/>
    <property type="match status" value="1"/>
</dbReference>
<dbReference type="eggNOG" id="COG0834">
    <property type="taxonomic scope" value="Bacteria"/>
</dbReference>
<dbReference type="GO" id="GO:0006865">
    <property type="term" value="P:amino acid transport"/>
    <property type="evidence" value="ECO:0007669"/>
    <property type="project" value="UniProtKB-KW"/>
</dbReference>
<dbReference type="Pfam" id="PF00497">
    <property type="entry name" value="SBP_bac_3"/>
    <property type="match status" value="1"/>
</dbReference>
<feature type="transmembrane region" description="Helical" evidence="11">
    <location>
        <begin position="658"/>
        <end position="676"/>
    </location>
</feature>
<evidence type="ECO:0000256" key="3">
    <source>
        <dbReference type="ARBA" id="ARBA00010333"/>
    </source>
</evidence>
<protein>
    <submittedName>
        <fullName evidence="14">ABC transporter, permease protein</fullName>
    </submittedName>
</protein>
<evidence type="ECO:0000256" key="8">
    <source>
        <dbReference type="ARBA" id="ARBA00022970"/>
    </source>
</evidence>
<evidence type="ECO:0000256" key="4">
    <source>
        <dbReference type="ARBA" id="ARBA00022448"/>
    </source>
</evidence>
<feature type="compositionally biased region" description="Basic and acidic residues" evidence="12">
    <location>
        <begin position="689"/>
        <end position="699"/>
    </location>
</feature>
<organism evidence="14 15">
    <name type="scientific">Olsenella profusa F0195</name>
    <dbReference type="NCBI Taxonomy" id="1125712"/>
    <lineage>
        <taxon>Bacteria</taxon>
        <taxon>Bacillati</taxon>
        <taxon>Actinomycetota</taxon>
        <taxon>Coriobacteriia</taxon>
        <taxon>Coriobacteriales</taxon>
        <taxon>Atopobiaceae</taxon>
        <taxon>Olsenella</taxon>
    </lineage>
</organism>
<dbReference type="RefSeq" id="WP_021725179.1">
    <property type="nucleotide sequence ID" value="NZ_AWEZ01000013.1"/>
</dbReference>
<dbReference type="InterPro" id="IPR010065">
    <property type="entry name" value="AA_ABC_transptr_permease_3TM"/>
</dbReference>
<proteinExistence type="inferred from homology"/>
<reference evidence="14 15" key="1">
    <citation type="submission" date="2013-08" db="EMBL/GenBank/DDBJ databases">
        <authorList>
            <person name="Durkin A.S."/>
            <person name="Haft D.R."/>
            <person name="McCorrison J."/>
            <person name="Torralba M."/>
            <person name="Gillis M."/>
            <person name="Haft D.H."/>
            <person name="Methe B."/>
            <person name="Sutton G."/>
            <person name="Nelson K.E."/>
        </authorList>
    </citation>
    <scope>NUCLEOTIDE SEQUENCE [LARGE SCALE GENOMIC DNA]</scope>
    <source>
        <strain evidence="14 15">F0195</strain>
    </source>
</reference>
<keyword evidence="4 11" id="KW-0813">Transport</keyword>
<feature type="compositionally biased region" description="Low complexity" evidence="12">
    <location>
        <begin position="708"/>
        <end position="721"/>
    </location>
</feature>
<dbReference type="InterPro" id="IPR001320">
    <property type="entry name" value="Iontro_rcpt_C"/>
</dbReference>
<evidence type="ECO:0000256" key="1">
    <source>
        <dbReference type="ARBA" id="ARBA00004651"/>
    </source>
</evidence>
<accession>U2VCL1</accession>
<evidence type="ECO:0000256" key="7">
    <source>
        <dbReference type="ARBA" id="ARBA00022729"/>
    </source>
</evidence>
<dbReference type="PATRIC" id="fig|1125712.3.peg.349"/>
<evidence type="ECO:0000256" key="6">
    <source>
        <dbReference type="ARBA" id="ARBA00022692"/>
    </source>
</evidence>
<dbReference type="GO" id="GO:0015276">
    <property type="term" value="F:ligand-gated monoatomic ion channel activity"/>
    <property type="evidence" value="ECO:0007669"/>
    <property type="project" value="InterPro"/>
</dbReference>
<feature type="transmembrane region" description="Helical" evidence="11">
    <location>
        <begin position="19"/>
        <end position="37"/>
    </location>
</feature>
<dbReference type="STRING" id="1125712.HMPREF1316_2435"/>
<evidence type="ECO:0000313" key="14">
    <source>
        <dbReference type="EMBL" id="ERL10301.1"/>
    </source>
</evidence>
<dbReference type="Gene3D" id="1.10.3720.10">
    <property type="entry name" value="MetI-like"/>
    <property type="match status" value="1"/>
</dbReference>
<evidence type="ECO:0000256" key="2">
    <source>
        <dbReference type="ARBA" id="ARBA00010072"/>
    </source>
</evidence>
<evidence type="ECO:0000256" key="5">
    <source>
        <dbReference type="ARBA" id="ARBA00022475"/>
    </source>
</evidence>
<dbReference type="InterPro" id="IPR043429">
    <property type="entry name" value="ArtM/GltK/GlnP/TcyL/YhdX-like"/>
</dbReference>
<comment type="similarity">
    <text evidence="2">Belongs to the binding-protein-dependent transport system permease family. HisMQ subfamily.</text>
</comment>
<feature type="transmembrane region" description="Helical" evidence="11">
    <location>
        <begin position="530"/>
        <end position="551"/>
    </location>
</feature>
<keyword evidence="10 11" id="KW-0472">Membrane</keyword>
<keyword evidence="9 11" id="KW-1133">Transmembrane helix</keyword>
<evidence type="ECO:0000259" key="13">
    <source>
        <dbReference type="PROSITE" id="PS50928"/>
    </source>
</evidence>
<evidence type="ECO:0000256" key="10">
    <source>
        <dbReference type="ARBA" id="ARBA00023136"/>
    </source>
</evidence>
<dbReference type="PROSITE" id="PS01039">
    <property type="entry name" value="SBP_BACTERIAL_3"/>
    <property type="match status" value="1"/>
</dbReference>
<dbReference type="GO" id="GO:0043190">
    <property type="term" value="C:ATP-binding cassette (ABC) transporter complex"/>
    <property type="evidence" value="ECO:0007669"/>
    <property type="project" value="InterPro"/>
</dbReference>
<feature type="transmembrane region" description="Helical" evidence="11">
    <location>
        <begin position="491"/>
        <end position="518"/>
    </location>
</feature>
<feature type="region of interest" description="Disordered" evidence="12">
    <location>
        <begin position="689"/>
        <end position="733"/>
    </location>
</feature>
<dbReference type="SMART" id="SM00079">
    <property type="entry name" value="PBPe"/>
    <property type="match status" value="1"/>
</dbReference>
<evidence type="ECO:0000256" key="11">
    <source>
        <dbReference type="RuleBase" id="RU363032"/>
    </source>
</evidence>